<evidence type="ECO:0000313" key="11">
    <source>
        <dbReference type="Proteomes" id="UP000541444"/>
    </source>
</evidence>
<keyword evidence="7" id="KW-0408">Iron</keyword>
<dbReference type="GO" id="GO:0016020">
    <property type="term" value="C:membrane"/>
    <property type="evidence" value="ECO:0007669"/>
    <property type="project" value="UniProtKB-SubCell"/>
</dbReference>
<keyword evidence="9" id="KW-0472">Membrane</keyword>
<name>A0A7J7L6W8_9MAGN</name>
<organism evidence="10 11">
    <name type="scientific">Kingdonia uniflora</name>
    <dbReference type="NCBI Taxonomy" id="39325"/>
    <lineage>
        <taxon>Eukaryota</taxon>
        <taxon>Viridiplantae</taxon>
        <taxon>Streptophyta</taxon>
        <taxon>Embryophyta</taxon>
        <taxon>Tracheophyta</taxon>
        <taxon>Spermatophyta</taxon>
        <taxon>Magnoliopsida</taxon>
        <taxon>Ranunculales</taxon>
        <taxon>Circaeasteraceae</taxon>
        <taxon>Kingdonia</taxon>
    </lineage>
</organism>
<evidence type="ECO:0000256" key="4">
    <source>
        <dbReference type="ARBA" id="ARBA00022617"/>
    </source>
</evidence>
<keyword evidence="4" id="KW-0349">Heme</keyword>
<evidence type="ECO:0000256" key="1">
    <source>
        <dbReference type="ARBA" id="ARBA00001971"/>
    </source>
</evidence>
<evidence type="ECO:0000256" key="3">
    <source>
        <dbReference type="ARBA" id="ARBA00010617"/>
    </source>
</evidence>
<proteinExistence type="inferred from homology"/>
<evidence type="ECO:0000256" key="9">
    <source>
        <dbReference type="ARBA" id="ARBA00023136"/>
    </source>
</evidence>
<dbReference type="AlphaFoldDB" id="A0A7J7L6W8"/>
<keyword evidence="6" id="KW-0560">Oxidoreductase</keyword>
<dbReference type="PANTHER" id="PTHR47943">
    <property type="entry name" value="CYTOCHROME P450 93A3-LIKE"/>
    <property type="match status" value="1"/>
</dbReference>
<dbReference type="OrthoDB" id="1470350at2759"/>
<dbReference type="GO" id="GO:0004497">
    <property type="term" value="F:monooxygenase activity"/>
    <property type="evidence" value="ECO:0007669"/>
    <property type="project" value="UniProtKB-KW"/>
</dbReference>
<dbReference type="PANTHER" id="PTHR47943:SF9">
    <property type="entry name" value="CYTOCHROME P450"/>
    <property type="match status" value="1"/>
</dbReference>
<comment type="caution">
    <text evidence="10">The sequence shown here is derived from an EMBL/GenBank/DDBJ whole genome shotgun (WGS) entry which is preliminary data.</text>
</comment>
<evidence type="ECO:0000256" key="8">
    <source>
        <dbReference type="ARBA" id="ARBA00023033"/>
    </source>
</evidence>
<keyword evidence="11" id="KW-1185">Reference proteome</keyword>
<comment type="cofactor">
    <cofactor evidence="1">
        <name>heme</name>
        <dbReference type="ChEBI" id="CHEBI:30413"/>
    </cofactor>
</comment>
<evidence type="ECO:0000313" key="10">
    <source>
        <dbReference type="EMBL" id="KAF6138395.1"/>
    </source>
</evidence>
<keyword evidence="8" id="KW-0503">Monooxygenase</keyword>
<protein>
    <submittedName>
        <fullName evidence="10">Uncharacterized protein</fullName>
    </submittedName>
</protein>
<reference evidence="10 11" key="1">
    <citation type="journal article" date="2020" name="IScience">
        <title>Genome Sequencing of the Endangered Kingdonia uniflora (Circaeasteraceae, Ranunculales) Reveals Potential Mechanisms of Evolutionary Specialization.</title>
        <authorList>
            <person name="Sun Y."/>
            <person name="Deng T."/>
            <person name="Zhang A."/>
            <person name="Moore M.J."/>
            <person name="Landis J.B."/>
            <person name="Lin N."/>
            <person name="Zhang H."/>
            <person name="Zhang X."/>
            <person name="Huang J."/>
            <person name="Zhang X."/>
            <person name="Sun H."/>
            <person name="Wang H."/>
        </authorList>
    </citation>
    <scope>NUCLEOTIDE SEQUENCE [LARGE SCALE GENOMIC DNA]</scope>
    <source>
        <strain evidence="10">TB1705</strain>
        <tissue evidence="10">Leaf</tissue>
    </source>
</reference>
<gene>
    <name evidence="10" type="ORF">GIB67_030139</name>
</gene>
<dbReference type="EMBL" id="JACGCM010002592">
    <property type="protein sequence ID" value="KAF6138395.1"/>
    <property type="molecule type" value="Genomic_DNA"/>
</dbReference>
<comment type="subcellular location">
    <subcellularLocation>
        <location evidence="2">Membrane</location>
    </subcellularLocation>
</comment>
<dbReference type="GO" id="GO:0046872">
    <property type="term" value="F:metal ion binding"/>
    <property type="evidence" value="ECO:0007669"/>
    <property type="project" value="UniProtKB-KW"/>
</dbReference>
<evidence type="ECO:0000256" key="5">
    <source>
        <dbReference type="ARBA" id="ARBA00022723"/>
    </source>
</evidence>
<evidence type="ECO:0000256" key="2">
    <source>
        <dbReference type="ARBA" id="ARBA00004370"/>
    </source>
</evidence>
<keyword evidence="5" id="KW-0479">Metal-binding</keyword>
<accession>A0A7J7L6W8</accession>
<dbReference type="Proteomes" id="UP000541444">
    <property type="component" value="Unassembled WGS sequence"/>
</dbReference>
<sequence length="99" mass="11323">MGYQLLAIFTNWEIFLTVVSIGCPRVWFNHVHATWSSTYSVVSSPQAAELFLKTHDDVFASRPNAQAAECLAYGNKGWHFRVMVRIGVTFVKYIFRASY</sequence>
<evidence type="ECO:0000256" key="7">
    <source>
        <dbReference type="ARBA" id="ARBA00023004"/>
    </source>
</evidence>
<evidence type="ECO:0000256" key="6">
    <source>
        <dbReference type="ARBA" id="ARBA00023002"/>
    </source>
</evidence>
<comment type="similarity">
    <text evidence="3">Belongs to the cytochrome P450 family.</text>
</comment>